<proteinExistence type="predicted"/>
<dbReference type="RefSeq" id="WP_120074655.1">
    <property type="nucleotide sequence ID" value="NZ_CP126113.1"/>
</dbReference>
<comment type="caution">
    <text evidence="1">The sequence shown here is derived from an EMBL/GenBank/DDBJ whole genome shotgun (WGS) entry which is preliminary data.</text>
</comment>
<evidence type="ECO:0000313" key="2">
    <source>
        <dbReference type="Proteomes" id="UP000273811"/>
    </source>
</evidence>
<protein>
    <submittedName>
        <fullName evidence="1">Uncharacterized protein</fullName>
    </submittedName>
</protein>
<organism evidence="1 2">
    <name type="scientific">Siminovitchia fortis</name>
    <dbReference type="NCBI Taxonomy" id="254758"/>
    <lineage>
        <taxon>Bacteria</taxon>
        <taxon>Bacillati</taxon>
        <taxon>Bacillota</taxon>
        <taxon>Bacilli</taxon>
        <taxon>Bacillales</taxon>
        <taxon>Bacillaceae</taxon>
        <taxon>Siminovitchia</taxon>
    </lineage>
</organism>
<name>A0A443IM49_9BACI</name>
<dbReference type="Proteomes" id="UP000273811">
    <property type="component" value="Unassembled WGS sequence"/>
</dbReference>
<dbReference type="OrthoDB" id="2895230at2"/>
<reference evidence="1" key="1">
    <citation type="submission" date="2018-12" db="EMBL/GenBank/DDBJ databases">
        <authorList>
            <person name="Sun L."/>
            <person name="Chen Z."/>
        </authorList>
    </citation>
    <scope>NUCLEOTIDE SEQUENCE [LARGE SCALE GENOMIC DNA]</scope>
    <source>
        <strain evidence="1">DSM 16012</strain>
    </source>
</reference>
<sequence length="76" mass="8828">MADTSGMKIKFVVLKKEDVYRLPAEQQANLGEVWQMIAENRKKEGKRGYPKYLVINTDESYADEVIEILKRNGHWG</sequence>
<keyword evidence="2" id="KW-1185">Reference proteome</keyword>
<gene>
    <name evidence="1" type="ORF">D4N35_013800</name>
</gene>
<dbReference type="EMBL" id="QYTU02000034">
    <property type="protein sequence ID" value="RWR06734.1"/>
    <property type="molecule type" value="Genomic_DNA"/>
</dbReference>
<accession>A0A443IM49</accession>
<evidence type="ECO:0000313" key="1">
    <source>
        <dbReference type="EMBL" id="RWR06734.1"/>
    </source>
</evidence>
<dbReference type="AlphaFoldDB" id="A0A443IM49"/>